<accession>A0A438K0G7</accession>
<comment type="caution">
    <text evidence="1">The sequence shown here is derived from an EMBL/GenBank/DDBJ whole genome shotgun (WGS) entry which is preliminary data.</text>
</comment>
<gene>
    <name evidence="1" type="ORF">CK203_011866</name>
</gene>
<protein>
    <submittedName>
        <fullName evidence="1">Uncharacterized protein</fullName>
    </submittedName>
</protein>
<evidence type="ECO:0000313" key="2">
    <source>
        <dbReference type="Proteomes" id="UP000288805"/>
    </source>
</evidence>
<dbReference type="AlphaFoldDB" id="A0A438K0G7"/>
<name>A0A438K0G7_VITVI</name>
<evidence type="ECO:0000313" key="1">
    <source>
        <dbReference type="EMBL" id="RVX14683.1"/>
    </source>
</evidence>
<sequence length="153" mass="17186">MLLSTRVTPTFLLLVFKGRIPSRKTKIMILILLISLINPPTVFSPVSDLVSITYFLEPKSLLLESALEDRMIGKVYSRKKVAVPKLIQVHESELASRNKVLSLSLEDNLKPKYMYLVNELRNEVFILTAADPHGNSVGVAICTYCRSQQKATP</sequence>
<dbReference type="EMBL" id="QGNW01000020">
    <property type="protein sequence ID" value="RVX14683.1"/>
    <property type="molecule type" value="Genomic_DNA"/>
</dbReference>
<organism evidence="1 2">
    <name type="scientific">Vitis vinifera</name>
    <name type="common">Grape</name>
    <dbReference type="NCBI Taxonomy" id="29760"/>
    <lineage>
        <taxon>Eukaryota</taxon>
        <taxon>Viridiplantae</taxon>
        <taxon>Streptophyta</taxon>
        <taxon>Embryophyta</taxon>
        <taxon>Tracheophyta</taxon>
        <taxon>Spermatophyta</taxon>
        <taxon>Magnoliopsida</taxon>
        <taxon>eudicotyledons</taxon>
        <taxon>Gunneridae</taxon>
        <taxon>Pentapetalae</taxon>
        <taxon>rosids</taxon>
        <taxon>Vitales</taxon>
        <taxon>Vitaceae</taxon>
        <taxon>Viteae</taxon>
        <taxon>Vitis</taxon>
    </lineage>
</organism>
<dbReference type="Proteomes" id="UP000288805">
    <property type="component" value="Unassembled WGS sequence"/>
</dbReference>
<proteinExistence type="predicted"/>
<reference evidence="1 2" key="1">
    <citation type="journal article" date="2018" name="PLoS Genet.">
        <title>Population sequencing reveals clonal diversity and ancestral inbreeding in the grapevine cultivar Chardonnay.</title>
        <authorList>
            <person name="Roach M.J."/>
            <person name="Johnson D.L."/>
            <person name="Bohlmann J."/>
            <person name="van Vuuren H.J."/>
            <person name="Jones S.J."/>
            <person name="Pretorius I.S."/>
            <person name="Schmidt S.A."/>
            <person name="Borneman A.R."/>
        </authorList>
    </citation>
    <scope>NUCLEOTIDE SEQUENCE [LARGE SCALE GENOMIC DNA]</scope>
    <source>
        <strain evidence="2">cv. Chardonnay</strain>
        <tissue evidence="1">Leaf</tissue>
    </source>
</reference>